<protein>
    <recommendedName>
        <fullName evidence="2">Putative gluconeogenesis factor</fullName>
    </recommendedName>
</protein>
<gene>
    <name evidence="3" type="ORF">Prubr_02450</name>
</gene>
<dbReference type="Proteomes" id="UP000680866">
    <property type="component" value="Chromosome"/>
</dbReference>
<dbReference type="PANTHER" id="PTHR30135:SF3">
    <property type="entry name" value="GLUCONEOGENESIS FACTOR-RELATED"/>
    <property type="match status" value="1"/>
</dbReference>
<comment type="function">
    <text evidence="2">Required for morphogenesis under gluconeogenic growth conditions.</text>
</comment>
<dbReference type="Gene3D" id="3.40.50.10680">
    <property type="entry name" value="CofD-like domains"/>
    <property type="match status" value="1"/>
</dbReference>
<dbReference type="InterPro" id="IPR010119">
    <property type="entry name" value="Gluconeogen_factor"/>
</dbReference>
<dbReference type="GO" id="GO:0043743">
    <property type="term" value="F:LPPG:FO 2-phospho-L-lactate transferase activity"/>
    <property type="evidence" value="ECO:0007669"/>
    <property type="project" value="InterPro"/>
</dbReference>
<accession>A0A810MRC6</accession>
<dbReference type="GO" id="GO:0005737">
    <property type="term" value="C:cytoplasm"/>
    <property type="evidence" value="ECO:0007669"/>
    <property type="project" value="UniProtKB-SubCell"/>
</dbReference>
<dbReference type="Pfam" id="PF01933">
    <property type="entry name" value="CofD"/>
    <property type="match status" value="1"/>
</dbReference>
<name>A0A810MRC6_9ACTN</name>
<dbReference type="AlphaFoldDB" id="A0A810MRC6"/>
<sequence length="345" mass="35576">MTGPRPEPPVGPLSARPAREAGAGPVRVVAFGGGHGLAASLRALRRCRLDLDITAVVTVGDDGGSSGRLRTDRGSLPPGDLRQALVALAADSPETRRSADLFQHRFTPVPAGQPDDDPLVGHAVGNLVLCGLMELLGDPVTALDHAARMLNATGRVLPMSCDRVEIEADVRGLDPARPDELVTVRGQHEVAVTTGRVETVRLTPGAPAACPQALAAVTAADWLIFGPGSWYTSVIPHLLVPELAAAIVASPARRLVTLNLAAELETDGLSVAGHLAALHRYLPELAVDTVIADGKAVGDPEPVNRAAESLGARLLLAPVAVPDGGPRHDPVALAAALVPVLGSVR</sequence>
<comment type="similarity">
    <text evidence="2">Belongs to the gluconeogenesis factor family.</text>
</comment>
<dbReference type="CDD" id="cd07187">
    <property type="entry name" value="YvcK_like"/>
    <property type="match status" value="1"/>
</dbReference>
<dbReference type="SUPFAM" id="SSF142338">
    <property type="entry name" value="CofD-like"/>
    <property type="match status" value="1"/>
</dbReference>
<evidence type="ECO:0000256" key="2">
    <source>
        <dbReference type="HAMAP-Rule" id="MF_00973"/>
    </source>
</evidence>
<evidence type="ECO:0000256" key="1">
    <source>
        <dbReference type="ARBA" id="ARBA00022490"/>
    </source>
</evidence>
<keyword evidence="4" id="KW-1185">Reference proteome</keyword>
<dbReference type="InterPro" id="IPR002882">
    <property type="entry name" value="CofD"/>
</dbReference>
<organism evidence="3 4">
    <name type="scientific">Polymorphospora rubra</name>
    <dbReference type="NCBI Taxonomy" id="338584"/>
    <lineage>
        <taxon>Bacteria</taxon>
        <taxon>Bacillati</taxon>
        <taxon>Actinomycetota</taxon>
        <taxon>Actinomycetes</taxon>
        <taxon>Micromonosporales</taxon>
        <taxon>Micromonosporaceae</taxon>
        <taxon>Polymorphospora</taxon>
    </lineage>
</organism>
<dbReference type="PANTHER" id="PTHR30135">
    <property type="entry name" value="UNCHARACTERIZED PROTEIN YVCK-RELATED"/>
    <property type="match status" value="1"/>
</dbReference>
<dbReference type="InterPro" id="IPR038136">
    <property type="entry name" value="CofD-like_dom_sf"/>
</dbReference>
<dbReference type="NCBIfam" id="TIGR01826">
    <property type="entry name" value="CofD_related"/>
    <property type="match status" value="1"/>
</dbReference>
<reference evidence="3" key="1">
    <citation type="submission" date="2020-08" db="EMBL/GenBank/DDBJ databases">
        <title>Whole genome shotgun sequence of Polymorphospora rubra NBRC 101157.</title>
        <authorList>
            <person name="Komaki H."/>
            <person name="Tamura T."/>
        </authorList>
    </citation>
    <scope>NUCLEOTIDE SEQUENCE</scope>
    <source>
        <strain evidence="3">NBRC 101157</strain>
    </source>
</reference>
<evidence type="ECO:0000313" key="4">
    <source>
        <dbReference type="Proteomes" id="UP000680866"/>
    </source>
</evidence>
<dbReference type="GO" id="GO:0008360">
    <property type="term" value="P:regulation of cell shape"/>
    <property type="evidence" value="ECO:0007669"/>
    <property type="project" value="UniProtKB-UniRule"/>
</dbReference>
<dbReference type="HAMAP" id="MF_00973">
    <property type="entry name" value="Gluconeogen_factor"/>
    <property type="match status" value="1"/>
</dbReference>
<dbReference type="EMBL" id="AP023359">
    <property type="protein sequence ID" value="BCJ63224.1"/>
    <property type="molecule type" value="Genomic_DNA"/>
</dbReference>
<comment type="subcellular location">
    <subcellularLocation>
        <location evidence="2">Cytoplasm</location>
    </subcellularLocation>
</comment>
<evidence type="ECO:0000313" key="3">
    <source>
        <dbReference type="EMBL" id="BCJ63224.1"/>
    </source>
</evidence>
<proteinExistence type="inferred from homology"/>
<dbReference type="KEGG" id="pry:Prubr_02450"/>
<keyword evidence="1 2" id="KW-0963">Cytoplasm</keyword>